<evidence type="ECO:0000259" key="16">
    <source>
        <dbReference type="PROSITE" id="PS50235"/>
    </source>
</evidence>
<evidence type="ECO:0000256" key="15">
    <source>
        <dbReference type="PROSITE-ProRule" id="PRU00502"/>
    </source>
</evidence>
<dbReference type="Proteomes" id="UP001153712">
    <property type="component" value="Chromosome 7"/>
</dbReference>
<evidence type="ECO:0000256" key="8">
    <source>
        <dbReference type="ARBA" id="ARBA00022801"/>
    </source>
</evidence>
<keyword evidence="6 15" id="KW-0863">Zinc-finger</keyword>
<keyword evidence="7" id="KW-0833">Ubl conjugation pathway</keyword>
<accession>A0A9N9XQV7</accession>
<keyword evidence="4" id="KW-0645">Protease</keyword>
<dbReference type="GO" id="GO:0008270">
    <property type="term" value="F:zinc ion binding"/>
    <property type="evidence" value="ECO:0007669"/>
    <property type="project" value="UniProtKB-KW"/>
</dbReference>
<evidence type="ECO:0000256" key="10">
    <source>
        <dbReference type="ARBA" id="ARBA00022833"/>
    </source>
</evidence>
<evidence type="ECO:0000256" key="1">
    <source>
        <dbReference type="ARBA" id="ARBA00000707"/>
    </source>
</evidence>
<evidence type="ECO:0000259" key="17">
    <source>
        <dbReference type="PROSITE" id="PS50271"/>
    </source>
</evidence>
<dbReference type="SUPFAM" id="SSF54001">
    <property type="entry name" value="Cysteine proteinases"/>
    <property type="match status" value="1"/>
</dbReference>
<dbReference type="InterPro" id="IPR028889">
    <property type="entry name" value="USP"/>
</dbReference>
<evidence type="ECO:0000313" key="19">
    <source>
        <dbReference type="Proteomes" id="UP001153712"/>
    </source>
</evidence>
<dbReference type="InterPro" id="IPR018200">
    <property type="entry name" value="USP_CS"/>
</dbReference>
<dbReference type="GO" id="GO:0016579">
    <property type="term" value="P:protein deubiquitination"/>
    <property type="evidence" value="ECO:0007669"/>
    <property type="project" value="InterPro"/>
</dbReference>
<evidence type="ECO:0000313" key="18">
    <source>
        <dbReference type="EMBL" id="CAG9863922.1"/>
    </source>
</evidence>
<keyword evidence="5" id="KW-0479">Metal-binding</keyword>
<dbReference type="PROSITE" id="PS00973">
    <property type="entry name" value="USP_2"/>
    <property type="match status" value="1"/>
</dbReference>
<keyword evidence="13" id="KW-0539">Nucleus</keyword>
<dbReference type="Pfam" id="PF02148">
    <property type="entry name" value="zf-UBP"/>
    <property type="match status" value="1"/>
</dbReference>
<dbReference type="PROSITE" id="PS50235">
    <property type="entry name" value="USP_3"/>
    <property type="match status" value="1"/>
</dbReference>
<dbReference type="OrthoDB" id="47475at2759"/>
<evidence type="ECO:0000256" key="7">
    <source>
        <dbReference type="ARBA" id="ARBA00022786"/>
    </source>
</evidence>
<feature type="domain" description="USP" evidence="16">
    <location>
        <begin position="158"/>
        <end position="473"/>
    </location>
</feature>
<evidence type="ECO:0000256" key="11">
    <source>
        <dbReference type="ARBA" id="ARBA00023015"/>
    </source>
</evidence>
<reference evidence="18" key="1">
    <citation type="submission" date="2022-01" db="EMBL/GenBank/DDBJ databases">
        <authorList>
            <person name="King R."/>
        </authorList>
    </citation>
    <scope>NUCLEOTIDE SEQUENCE</scope>
</reference>
<evidence type="ECO:0000256" key="6">
    <source>
        <dbReference type="ARBA" id="ARBA00022771"/>
    </source>
</evidence>
<keyword evidence="9" id="KW-0788">Thiol protease</keyword>
<gene>
    <name evidence="18" type="ORF">PHYEVI_LOCUS10197</name>
</gene>
<dbReference type="SUPFAM" id="SSF57850">
    <property type="entry name" value="RING/U-box"/>
    <property type="match status" value="1"/>
</dbReference>
<proteinExistence type="inferred from homology"/>
<sequence length="478" mass="55373">MSVKNCCHIQYFKKKPSQLETLKWIHAVFVISDTSTTRKAKIGNTYCRTCWRRGPILHACLECVYFGCHKHIREHAKHQKHTFSMELYYGQIHCVSCNDYIYDAEIDDLTMDNKMKSAVFKKRLFESSSWNASEEEKELLKCKTKKICITPDSPIGLRGLTNLGLTCYMNSVIQALIHTPFLRDYFLTERHSCKSTVGACLVCEMTKIFQEFYKGSRLPLALNELLHFTWINASHLAGYAQQDAHEFFISTLNLLHKHCVDTTPKGNDVTPRGNEKCPCIIDQIFSGDLQSDLVCKKCNGVSTKIDPIWDFSLDLGPVTLGGRQQSSLDKCLERFTEPESLGEIFCSKCQSYEESTKQFTMRTLPNVVSIHLKRFEHTTVQKKVPAVISFPEMLDMTPFMSRNEEQTPFPIDNRYTLFAVIIHIGERMDMGHYVTYVRQQHNYWYKCNDEDITRVKLEDVLASEGYLLFYHKHVLEYE</sequence>
<dbReference type="InterPro" id="IPR050185">
    <property type="entry name" value="Ub_carboxyl-term_hydrolase"/>
</dbReference>
<comment type="similarity">
    <text evidence="14">Belongs to the peptidase C19 family. UBP8 subfamily.</text>
</comment>
<name>A0A9N9XQV7_PHYSR</name>
<protein>
    <recommendedName>
        <fullName evidence="3">ubiquitinyl hydrolase 1</fullName>
        <ecNumber evidence="3">3.4.19.12</ecNumber>
    </recommendedName>
</protein>
<dbReference type="Gene3D" id="3.90.70.10">
    <property type="entry name" value="Cysteine proteinases"/>
    <property type="match status" value="1"/>
</dbReference>
<comment type="subcellular location">
    <subcellularLocation>
        <location evidence="2">Nucleus</location>
    </subcellularLocation>
</comment>
<dbReference type="PANTHER" id="PTHR21646:SF33">
    <property type="entry name" value="UBIQUITIN CARBOXYL-TERMINAL HYDROLASE 22"/>
    <property type="match status" value="1"/>
</dbReference>
<evidence type="ECO:0000256" key="9">
    <source>
        <dbReference type="ARBA" id="ARBA00022807"/>
    </source>
</evidence>
<keyword evidence="10" id="KW-0862">Zinc</keyword>
<evidence type="ECO:0000256" key="5">
    <source>
        <dbReference type="ARBA" id="ARBA00022723"/>
    </source>
</evidence>
<evidence type="ECO:0000256" key="3">
    <source>
        <dbReference type="ARBA" id="ARBA00012759"/>
    </source>
</evidence>
<dbReference type="InterPro" id="IPR013083">
    <property type="entry name" value="Znf_RING/FYVE/PHD"/>
</dbReference>
<organism evidence="18 19">
    <name type="scientific">Phyllotreta striolata</name>
    <name type="common">Striped flea beetle</name>
    <name type="synonym">Crioceris striolata</name>
    <dbReference type="NCBI Taxonomy" id="444603"/>
    <lineage>
        <taxon>Eukaryota</taxon>
        <taxon>Metazoa</taxon>
        <taxon>Ecdysozoa</taxon>
        <taxon>Arthropoda</taxon>
        <taxon>Hexapoda</taxon>
        <taxon>Insecta</taxon>
        <taxon>Pterygota</taxon>
        <taxon>Neoptera</taxon>
        <taxon>Endopterygota</taxon>
        <taxon>Coleoptera</taxon>
        <taxon>Polyphaga</taxon>
        <taxon>Cucujiformia</taxon>
        <taxon>Chrysomeloidea</taxon>
        <taxon>Chrysomelidae</taxon>
        <taxon>Galerucinae</taxon>
        <taxon>Alticini</taxon>
        <taxon>Phyllotreta</taxon>
    </lineage>
</organism>
<dbReference type="Pfam" id="PF00443">
    <property type="entry name" value="UCH"/>
    <property type="match status" value="1"/>
</dbReference>
<evidence type="ECO:0000256" key="12">
    <source>
        <dbReference type="ARBA" id="ARBA00023163"/>
    </source>
</evidence>
<keyword evidence="8" id="KW-0378">Hydrolase</keyword>
<dbReference type="PROSITE" id="PS50271">
    <property type="entry name" value="ZF_UBP"/>
    <property type="match status" value="1"/>
</dbReference>
<feature type="domain" description="UBP-type" evidence="17">
    <location>
        <begin position="25"/>
        <end position="120"/>
    </location>
</feature>
<dbReference type="PANTHER" id="PTHR21646">
    <property type="entry name" value="UBIQUITIN CARBOXYL-TERMINAL HYDROLASE"/>
    <property type="match status" value="1"/>
</dbReference>
<dbReference type="GO" id="GO:0006508">
    <property type="term" value="P:proteolysis"/>
    <property type="evidence" value="ECO:0007669"/>
    <property type="project" value="UniProtKB-KW"/>
</dbReference>
<dbReference type="EMBL" id="OU900100">
    <property type="protein sequence ID" value="CAG9863922.1"/>
    <property type="molecule type" value="Genomic_DNA"/>
</dbReference>
<keyword evidence="11" id="KW-0805">Transcription regulation</keyword>
<evidence type="ECO:0000256" key="13">
    <source>
        <dbReference type="ARBA" id="ARBA00023242"/>
    </source>
</evidence>
<comment type="catalytic activity">
    <reaction evidence="1">
        <text>Thiol-dependent hydrolysis of ester, thioester, amide, peptide and isopeptide bonds formed by the C-terminal Gly of ubiquitin (a 76-residue protein attached to proteins as an intracellular targeting signal).</text>
        <dbReference type="EC" id="3.4.19.12"/>
    </reaction>
</comment>
<evidence type="ECO:0000256" key="14">
    <source>
        <dbReference type="ARBA" id="ARBA00038490"/>
    </source>
</evidence>
<dbReference type="AlphaFoldDB" id="A0A9N9XQV7"/>
<dbReference type="GO" id="GO:0004843">
    <property type="term" value="F:cysteine-type deubiquitinase activity"/>
    <property type="evidence" value="ECO:0007669"/>
    <property type="project" value="UniProtKB-EC"/>
</dbReference>
<evidence type="ECO:0000256" key="2">
    <source>
        <dbReference type="ARBA" id="ARBA00004123"/>
    </source>
</evidence>
<keyword evidence="19" id="KW-1185">Reference proteome</keyword>
<dbReference type="InterPro" id="IPR001607">
    <property type="entry name" value="Znf_UBP"/>
</dbReference>
<dbReference type="InterPro" id="IPR001394">
    <property type="entry name" value="Peptidase_C19_UCH"/>
</dbReference>
<keyword evidence="12" id="KW-0804">Transcription</keyword>
<dbReference type="GO" id="GO:0005634">
    <property type="term" value="C:nucleus"/>
    <property type="evidence" value="ECO:0007669"/>
    <property type="project" value="UniProtKB-SubCell"/>
</dbReference>
<evidence type="ECO:0000256" key="4">
    <source>
        <dbReference type="ARBA" id="ARBA00022670"/>
    </source>
</evidence>
<dbReference type="InterPro" id="IPR038765">
    <property type="entry name" value="Papain-like_cys_pep_sf"/>
</dbReference>
<dbReference type="EC" id="3.4.19.12" evidence="3"/>
<dbReference type="Gene3D" id="3.30.40.10">
    <property type="entry name" value="Zinc/RING finger domain, C3HC4 (zinc finger)"/>
    <property type="match status" value="1"/>
</dbReference>